<keyword evidence="4 5" id="KW-0413">Isomerase</keyword>
<dbReference type="EC" id="5.2.1.8" evidence="6"/>
<name>A0A4V3BTU0_9SPHN</name>
<dbReference type="Proteomes" id="UP000295493">
    <property type="component" value="Unassembled WGS sequence"/>
</dbReference>
<evidence type="ECO:0000313" key="8">
    <source>
        <dbReference type="EMBL" id="TDN84578.1"/>
    </source>
</evidence>
<evidence type="ECO:0000313" key="9">
    <source>
        <dbReference type="Proteomes" id="UP000295493"/>
    </source>
</evidence>
<dbReference type="InterPro" id="IPR046357">
    <property type="entry name" value="PPIase_dom_sf"/>
</dbReference>
<gene>
    <name evidence="8" type="ORF">EV664_103224</name>
</gene>
<evidence type="ECO:0000256" key="6">
    <source>
        <dbReference type="RuleBase" id="RU003915"/>
    </source>
</evidence>
<reference evidence="8 9" key="1">
    <citation type="submission" date="2019-03" db="EMBL/GenBank/DDBJ databases">
        <title>Genomic Encyclopedia of Type Strains, Phase IV (KMG-IV): sequencing the most valuable type-strain genomes for metagenomic binning, comparative biology and taxonomic classification.</title>
        <authorList>
            <person name="Goeker M."/>
        </authorList>
    </citation>
    <scope>NUCLEOTIDE SEQUENCE [LARGE SCALE GENOMIC DNA]</scope>
    <source>
        <strain evidence="8 9">DSM 25059</strain>
    </source>
</reference>
<comment type="catalytic activity">
    <reaction evidence="1 5 6">
        <text>[protein]-peptidylproline (omega=180) = [protein]-peptidylproline (omega=0)</text>
        <dbReference type="Rhea" id="RHEA:16237"/>
        <dbReference type="Rhea" id="RHEA-COMP:10747"/>
        <dbReference type="Rhea" id="RHEA-COMP:10748"/>
        <dbReference type="ChEBI" id="CHEBI:83833"/>
        <dbReference type="ChEBI" id="CHEBI:83834"/>
        <dbReference type="EC" id="5.2.1.8"/>
    </reaction>
</comment>
<dbReference type="GO" id="GO:0006457">
    <property type="term" value="P:protein folding"/>
    <property type="evidence" value="ECO:0007669"/>
    <property type="project" value="InterPro"/>
</dbReference>
<dbReference type="InterPro" id="IPR000774">
    <property type="entry name" value="PPIase_FKBP_N"/>
</dbReference>
<dbReference type="Gene3D" id="3.10.50.40">
    <property type="match status" value="1"/>
</dbReference>
<evidence type="ECO:0000256" key="4">
    <source>
        <dbReference type="ARBA" id="ARBA00023235"/>
    </source>
</evidence>
<dbReference type="GO" id="GO:0003755">
    <property type="term" value="F:peptidyl-prolyl cis-trans isomerase activity"/>
    <property type="evidence" value="ECO:0007669"/>
    <property type="project" value="UniProtKB-UniRule"/>
</dbReference>
<dbReference type="PANTHER" id="PTHR43811">
    <property type="entry name" value="FKBP-TYPE PEPTIDYL-PROLYL CIS-TRANS ISOMERASE FKPA"/>
    <property type="match status" value="1"/>
</dbReference>
<dbReference type="Pfam" id="PF00254">
    <property type="entry name" value="FKBP_C"/>
    <property type="match status" value="1"/>
</dbReference>
<proteinExistence type="inferred from homology"/>
<comment type="caution">
    <text evidence="8">The sequence shown here is derived from an EMBL/GenBank/DDBJ whole genome shotgun (WGS) entry which is preliminary data.</text>
</comment>
<keyword evidence="9" id="KW-1185">Reference proteome</keyword>
<evidence type="ECO:0000256" key="3">
    <source>
        <dbReference type="ARBA" id="ARBA00023110"/>
    </source>
</evidence>
<dbReference type="RefSeq" id="WP_133494962.1">
    <property type="nucleotide sequence ID" value="NZ_BMLU01000003.1"/>
</dbReference>
<dbReference type="InterPro" id="IPR001179">
    <property type="entry name" value="PPIase_FKBP_dom"/>
</dbReference>
<dbReference type="EMBL" id="SNWD01000003">
    <property type="protein sequence ID" value="TDN84578.1"/>
    <property type="molecule type" value="Genomic_DNA"/>
</dbReference>
<dbReference type="PANTHER" id="PTHR43811:SF19">
    <property type="entry name" value="39 KDA FK506-BINDING NUCLEAR PROTEIN"/>
    <property type="match status" value="1"/>
</dbReference>
<evidence type="ECO:0000256" key="5">
    <source>
        <dbReference type="PROSITE-ProRule" id="PRU00277"/>
    </source>
</evidence>
<comment type="similarity">
    <text evidence="2 6">Belongs to the FKBP-type PPIase family.</text>
</comment>
<dbReference type="Pfam" id="PF01346">
    <property type="entry name" value="FKBP_N"/>
    <property type="match status" value="1"/>
</dbReference>
<dbReference type="OrthoDB" id="9812109at2"/>
<dbReference type="PROSITE" id="PS50059">
    <property type="entry name" value="FKBP_PPIASE"/>
    <property type="match status" value="1"/>
</dbReference>
<feature type="domain" description="PPIase FKBP-type" evidence="7">
    <location>
        <begin position="78"/>
        <end position="159"/>
    </location>
</feature>
<evidence type="ECO:0000259" key="7">
    <source>
        <dbReference type="PROSITE" id="PS50059"/>
    </source>
</evidence>
<dbReference type="SUPFAM" id="SSF54534">
    <property type="entry name" value="FKBP-like"/>
    <property type="match status" value="1"/>
</dbReference>
<accession>A0A4V3BTU0</accession>
<protein>
    <recommendedName>
        <fullName evidence="6">Peptidyl-prolyl cis-trans isomerase</fullName>
        <ecNumber evidence="6">5.2.1.8</ecNumber>
    </recommendedName>
</protein>
<evidence type="ECO:0000256" key="2">
    <source>
        <dbReference type="ARBA" id="ARBA00006577"/>
    </source>
</evidence>
<sequence length="187" mass="20130">MSVTAVPIAPVKRSYLVWLWIGIVVAVLAGAALAFAAPSDPNADWLARNARQPGVQTTESGLQYQVLEAGKGSTPTDEDVALVNYEGKLTDGTSFDSGKQTPLPVNGVVPGFAEALKMMPKGSKYRFWIKPELAYGDTAQGPIPANSILEFDVDMIDFLPEAYLRQMQMMQQMQGAQPGQNQTAPGQ</sequence>
<dbReference type="AlphaFoldDB" id="A0A4V3BTU0"/>
<keyword evidence="3 5" id="KW-0697">Rotamase</keyword>
<evidence type="ECO:0000256" key="1">
    <source>
        <dbReference type="ARBA" id="ARBA00000971"/>
    </source>
</evidence>
<organism evidence="8 9">
    <name type="scientific">Stakelama pacifica</name>
    <dbReference type="NCBI Taxonomy" id="517720"/>
    <lineage>
        <taxon>Bacteria</taxon>
        <taxon>Pseudomonadati</taxon>
        <taxon>Pseudomonadota</taxon>
        <taxon>Alphaproteobacteria</taxon>
        <taxon>Sphingomonadales</taxon>
        <taxon>Sphingomonadaceae</taxon>
        <taxon>Stakelama</taxon>
    </lineage>
</organism>